<name>A0ABP5QWU4_9MICO</name>
<dbReference type="InterPro" id="IPR002347">
    <property type="entry name" value="SDR_fam"/>
</dbReference>
<organism evidence="4 5">
    <name type="scientific">Herbiconiux moechotypicola</name>
    <dbReference type="NCBI Taxonomy" id="637393"/>
    <lineage>
        <taxon>Bacteria</taxon>
        <taxon>Bacillati</taxon>
        <taxon>Actinomycetota</taxon>
        <taxon>Actinomycetes</taxon>
        <taxon>Micrococcales</taxon>
        <taxon>Microbacteriaceae</taxon>
        <taxon>Herbiconiux</taxon>
    </lineage>
</organism>
<dbReference type="PROSITE" id="PS00061">
    <property type="entry name" value="ADH_SHORT"/>
    <property type="match status" value="1"/>
</dbReference>
<dbReference type="PRINTS" id="PR00080">
    <property type="entry name" value="SDRFAMILY"/>
</dbReference>
<dbReference type="InterPro" id="IPR036291">
    <property type="entry name" value="NAD(P)-bd_dom_sf"/>
</dbReference>
<evidence type="ECO:0000256" key="2">
    <source>
        <dbReference type="ARBA" id="ARBA00023002"/>
    </source>
</evidence>
<dbReference type="InterPro" id="IPR020904">
    <property type="entry name" value="Sc_DH/Rdtase_CS"/>
</dbReference>
<keyword evidence="2" id="KW-0560">Oxidoreductase</keyword>
<dbReference type="Pfam" id="PF00106">
    <property type="entry name" value="adh_short"/>
    <property type="match status" value="1"/>
</dbReference>
<dbReference type="Gene3D" id="3.40.50.720">
    <property type="entry name" value="NAD(P)-binding Rossmann-like Domain"/>
    <property type="match status" value="1"/>
</dbReference>
<comment type="similarity">
    <text evidence="1 3">Belongs to the short-chain dehydrogenases/reductases (SDR) family.</text>
</comment>
<dbReference type="EMBL" id="BAAAQY010000010">
    <property type="protein sequence ID" value="GAA2244131.1"/>
    <property type="molecule type" value="Genomic_DNA"/>
</dbReference>
<evidence type="ECO:0000256" key="1">
    <source>
        <dbReference type="ARBA" id="ARBA00006484"/>
    </source>
</evidence>
<dbReference type="Proteomes" id="UP001500929">
    <property type="component" value="Unassembled WGS sequence"/>
</dbReference>
<gene>
    <name evidence="4" type="ORF">GCM10009851_31730</name>
</gene>
<dbReference type="RefSeq" id="WP_259480292.1">
    <property type="nucleotide sequence ID" value="NZ_BAAAQY010000010.1"/>
</dbReference>
<protein>
    <submittedName>
        <fullName evidence="4">SDR family NAD(P)-dependent oxidoreductase</fullName>
    </submittedName>
</protein>
<dbReference type="SUPFAM" id="SSF51735">
    <property type="entry name" value="NAD(P)-binding Rossmann-fold domains"/>
    <property type="match status" value="1"/>
</dbReference>
<dbReference type="PANTHER" id="PTHR43391:SF26">
    <property type="entry name" value="BLL7251 PROTEIN"/>
    <property type="match status" value="1"/>
</dbReference>
<evidence type="ECO:0000256" key="3">
    <source>
        <dbReference type="RuleBase" id="RU000363"/>
    </source>
</evidence>
<keyword evidence="5" id="KW-1185">Reference proteome</keyword>
<dbReference type="CDD" id="cd05233">
    <property type="entry name" value="SDR_c"/>
    <property type="match status" value="1"/>
</dbReference>
<accession>A0ABP5QWU4</accession>
<evidence type="ECO:0000313" key="4">
    <source>
        <dbReference type="EMBL" id="GAA2244131.1"/>
    </source>
</evidence>
<evidence type="ECO:0000313" key="5">
    <source>
        <dbReference type="Proteomes" id="UP001500929"/>
    </source>
</evidence>
<reference evidence="5" key="1">
    <citation type="journal article" date="2019" name="Int. J. Syst. Evol. Microbiol.">
        <title>The Global Catalogue of Microorganisms (GCM) 10K type strain sequencing project: providing services to taxonomists for standard genome sequencing and annotation.</title>
        <authorList>
            <consortium name="The Broad Institute Genomics Platform"/>
            <consortium name="The Broad Institute Genome Sequencing Center for Infectious Disease"/>
            <person name="Wu L."/>
            <person name="Ma J."/>
        </authorList>
    </citation>
    <scope>NUCLEOTIDE SEQUENCE [LARGE SCALE GENOMIC DNA]</scope>
    <source>
        <strain evidence="5">JCM 16117</strain>
    </source>
</reference>
<comment type="caution">
    <text evidence="4">The sequence shown here is derived from an EMBL/GenBank/DDBJ whole genome shotgun (WGS) entry which is preliminary data.</text>
</comment>
<dbReference type="PRINTS" id="PR00081">
    <property type="entry name" value="GDHRDH"/>
</dbReference>
<dbReference type="PANTHER" id="PTHR43391">
    <property type="entry name" value="RETINOL DEHYDROGENASE-RELATED"/>
    <property type="match status" value="1"/>
</dbReference>
<sequence>MRAGPAGGGRMSAGPAGARPEAVVVTGAGSGIGRAIAERFAADGARVLAADIDLAAAERVAEAIGGHAARVDVSSQDGVRALAGEAERLFGGVDVLVSNAGVASTGRLDAMTDADWAWLLGVNLYGTAHTVQEFLPLVRRAGGRILVTGSVAGFAPDVGMGGYGVTKAAITAYAEVLADELAGEGISVTLLAPGPVRTALGSSSRNRPASGGAAGLVDVDLSAGDGGGLPWLAPEEVANIAVQAVRAGRRYAVTHPGWLEPVIARHRRIEAAFGPDSG</sequence>
<proteinExistence type="inferred from homology"/>